<gene>
    <name evidence="2" type="ORF">DYBT9623_04160</name>
</gene>
<evidence type="ECO:0000313" key="2">
    <source>
        <dbReference type="EMBL" id="CAG5072459.1"/>
    </source>
</evidence>
<evidence type="ECO:0000259" key="1">
    <source>
        <dbReference type="PROSITE" id="PS01124"/>
    </source>
</evidence>
<dbReference type="EMBL" id="CAJRAU010000006">
    <property type="protein sequence ID" value="CAG5072459.1"/>
    <property type="molecule type" value="Genomic_DNA"/>
</dbReference>
<dbReference type="RefSeq" id="WP_215235443.1">
    <property type="nucleotide sequence ID" value="NZ_CAJRAU010000006.1"/>
</dbReference>
<comment type="caution">
    <text evidence="2">The sequence shown here is derived from an EMBL/GenBank/DDBJ whole genome shotgun (WGS) entry which is preliminary data.</text>
</comment>
<dbReference type="Proteomes" id="UP000679725">
    <property type="component" value="Unassembled WGS sequence"/>
</dbReference>
<sequence length="281" mass="32042">MPEIGEHIEVTGALGEVIKHLYCIKTDSDFNTITQHLSPSLEIMLAFNFGLPVRISFGDQDLGEKRIEKVGVIGPLRKMLNYEVLPATDMIVVAFNPNGFYRLFQIPVDRMQNEMVHDPDSLLGISGFEELWEMLKTLPAQQSRANLLIEYGLAFIKEADAGSQPLLEGILDLENAFNQPSKAIAVETDLSTRTIQMRFQKYLGFSTKELTRFVRFKQVIDFIQKQEHSVDWLAVVTEFGYHDQSHLIKDFKHYLSTTPRKFVQDFLGKEFCVSKPSGDPH</sequence>
<dbReference type="InterPro" id="IPR018060">
    <property type="entry name" value="HTH_AraC"/>
</dbReference>
<proteinExistence type="predicted"/>
<keyword evidence="3" id="KW-1185">Reference proteome</keyword>
<reference evidence="2 3" key="1">
    <citation type="submission" date="2021-04" db="EMBL/GenBank/DDBJ databases">
        <authorList>
            <person name="Rodrigo-Torres L."/>
            <person name="Arahal R. D."/>
            <person name="Lucena T."/>
        </authorList>
    </citation>
    <scope>NUCLEOTIDE SEQUENCE [LARGE SCALE GENOMIC DNA]</scope>
    <source>
        <strain evidence="2 3">CECT 9623</strain>
    </source>
</reference>
<feature type="domain" description="HTH araC/xylS-type" evidence="1">
    <location>
        <begin position="184"/>
        <end position="265"/>
    </location>
</feature>
<dbReference type="InterPro" id="IPR046532">
    <property type="entry name" value="DUF6597"/>
</dbReference>
<dbReference type="Gene3D" id="1.10.10.60">
    <property type="entry name" value="Homeodomain-like"/>
    <property type="match status" value="1"/>
</dbReference>
<name>A0ABM8UV03_9BACT</name>
<dbReference type="Pfam" id="PF12833">
    <property type="entry name" value="HTH_18"/>
    <property type="match status" value="1"/>
</dbReference>
<organism evidence="2 3">
    <name type="scientific">Dyadobacter linearis</name>
    <dbReference type="NCBI Taxonomy" id="2823330"/>
    <lineage>
        <taxon>Bacteria</taxon>
        <taxon>Pseudomonadati</taxon>
        <taxon>Bacteroidota</taxon>
        <taxon>Cytophagia</taxon>
        <taxon>Cytophagales</taxon>
        <taxon>Spirosomataceae</taxon>
        <taxon>Dyadobacter</taxon>
    </lineage>
</organism>
<evidence type="ECO:0000313" key="3">
    <source>
        <dbReference type="Proteomes" id="UP000679725"/>
    </source>
</evidence>
<dbReference type="PROSITE" id="PS01124">
    <property type="entry name" value="HTH_ARAC_FAMILY_2"/>
    <property type="match status" value="1"/>
</dbReference>
<protein>
    <recommendedName>
        <fullName evidence="1">HTH araC/xylS-type domain-containing protein</fullName>
    </recommendedName>
</protein>
<dbReference type="Pfam" id="PF20240">
    <property type="entry name" value="DUF6597"/>
    <property type="match status" value="1"/>
</dbReference>
<accession>A0ABM8UV03</accession>